<evidence type="ECO:0000256" key="3">
    <source>
        <dbReference type="ARBA" id="ARBA00022692"/>
    </source>
</evidence>
<keyword evidence="4 6" id="KW-1133">Transmembrane helix</keyword>
<comment type="caution">
    <text evidence="8">The sequence shown here is derived from an EMBL/GenBank/DDBJ whole genome shotgun (WGS) entry which is preliminary data.</text>
</comment>
<organism evidence="8 9">
    <name type="scientific">Caldiarchaeum subterraneum</name>
    <dbReference type="NCBI Taxonomy" id="311458"/>
    <lineage>
        <taxon>Archaea</taxon>
        <taxon>Nitrososphaerota</taxon>
        <taxon>Candidatus Caldarchaeales</taxon>
        <taxon>Candidatus Caldarchaeaceae</taxon>
        <taxon>Candidatus Caldarchaeum</taxon>
    </lineage>
</organism>
<dbReference type="InterPro" id="IPR008457">
    <property type="entry name" value="Cu-R_CopD_dom"/>
</dbReference>
<dbReference type="GO" id="GO:0006825">
    <property type="term" value="P:copper ion transport"/>
    <property type="evidence" value="ECO:0007669"/>
    <property type="project" value="InterPro"/>
</dbReference>
<proteinExistence type="predicted"/>
<dbReference type="PANTHER" id="PTHR34820">
    <property type="entry name" value="INNER MEMBRANE PROTEIN YEBZ"/>
    <property type="match status" value="1"/>
</dbReference>
<evidence type="ECO:0000256" key="5">
    <source>
        <dbReference type="ARBA" id="ARBA00023136"/>
    </source>
</evidence>
<dbReference type="PANTHER" id="PTHR34820:SF4">
    <property type="entry name" value="INNER MEMBRANE PROTEIN YEBZ"/>
    <property type="match status" value="1"/>
</dbReference>
<dbReference type="InterPro" id="IPR032694">
    <property type="entry name" value="CopC/D"/>
</dbReference>
<feature type="transmembrane region" description="Helical" evidence="6">
    <location>
        <begin position="6"/>
        <end position="30"/>
    </location>
</feature>
<dbReference type="AlphaFoldDB" id="A0A832ZWR9"/>
<evidence type="ECO:0000313" key="8">
    <source>
        <dbReference type="EMBL" id="HIQ29901.1"/>
    </source>
</evidence>
<evidence type="ECO:0000256" key="1">
    <source>
        <dbReference type="ARBA" id="ARBA00004651"/>
    </source>
</evidence>
<feature type="domain" description="Copper resistance protein D" evidence="7">
    <location>
        <begin position="46"/>
        <end position="164"/>
    </location>
</feature>
<feature type="transmembrane region" description="Helical" evidence="6">
    <location>
        <begin position="51"/>
        <end position="71"/>
    </location>
</feature>
<reference evidence="8" key="1">
    <citation type="journal article" date="2020" name="ISME J.">
        <title>Gammaproteobacteria mediating utilization of methyl-, sulfur- and petroleum organic compounds in deep ocean hydrothermal plumes.</title>
        <authorList>
            <person name="Zhou Z."/>
            <person name="Liu Y."/>
            <person name="Pan J."/>
            <person name="Cron B.R."/>
            <person name="Toner B.M."/>
            <person name="Anantharaman K."/>
            <person name="Breier J.A."/>
            <person name="Dick G.J."/>
            <person name="Li M."/>
        </authorList>
    </citation>
    <scope>NUCLEOTIDE SEQUENCE</scope>
    <source>
        <strain evidence="8">SZUA-1515</strain>
    </source>
</reference>
<evidence type="ECO:0000256" key="4">
    <source>
        <dbReference type="ARBA" id="ARBA00022989"/>
    </source>
</evidence>
<evidence type="ECO:0000259" key="7">
    <source>
        <dbReference type="Pfam" id="PF05425"/>
    </source>
</evidence>
<evidence type="ECO:0000256" key="2">
    <source>
        <dbReference type="ARBA" id="ARBA00022475"/>
    </source>
</evidence>
<gene>
    <name evidence="8" type="ORF">EYH45_04985</name>
</gene>
<name>A0A832ZWR9_CALS0</name>
<sequence length="167" mass="18819">MLSLVLHWIHLLSVVLWIGGVGYILFVLLGNMRFISLRDRARFVPRILKRFLVIVWLSIAAIIISGLYRVIFVMHITSVEQLIFTRYGNILGLKIILVVALITVALRITTKVYNRTVHHVAKHVDDEPNSYTCAECGSIVGSIRNHLEVGFLLSVVIIFLAAMLRGA</sequence>
<keyword evidence="5 6" id="KW-0472">Membrane</keyword>
<dbReference type="Proteomes" id="UP000608579">
    <property type="component" value="Unassembled WGS sequence"/>
</dbReference>
<dbReference type="EMBL" id="DQVM01000097">
    <property type="protein sequence ID" value="HIQ29901.1"/>
    <property type="molecule type" value="Genomic_DNA"/>
</dbReference>
<feature type="transmembrane region" description="Helical" evidence="6">
    <location>
        <begin position="91"/>
        <end position="109"/>
    </location>
</feature>
<feature type="transmembrane region" description="Helical" evidence="6">
    <location>
        <begin position="147"/>
        <end position="164"/>
    </location>
</feature>
<keyword evidence="3 6" id="KW-0812">Transmembrane</keyword>
<evidence type="ECO:0000313" key="9">
    <source>
        <dbReference type="Proteomes" id="UP000608579"/>
    </source>
</evidence>
<protein>
    <recommendedName>
        <fullName evidence="7">Copper resistance protein D domain-containing protein</fullName>
    </recommendedName>
</protein>
<accession>A0A832ZWR9</accession>
<keyword evidence="2" id="KW-1003">Cell membrane</keyword>
<evidence type="ECO:0000256" key="6">
    <source>
        <dbReference type="SAM" id="Phobius"/>
    </source>
</evidence>
<dbReference type="GO" id="GO:0005886">
    <property type="term" value="C:plasma membrane"/>
    <property type="evidence" value="ECO:0007669"/>
    <property type="project" value="UniProtKB-SubCell"/>
</dbReference>
<comment type="subcellular location">
    <subcellularLocation>
        <location evidence="1">Cell membrane</location>
        <topology evidence="1">Multi-pass membrane protein</topology>
    </subcellularLocation>
</comment>
<dbReference type="Pfam" id="PF05425">
    <property type="entry name" value="CopD"/>
    <property type="match status" value="1"/>
</dbReference>